<dbReference type="SUPFAM" id="SSF56235">
    <property type="entry name" value="N-terminal nucleophile aminohydrolases (Ntn hydrolases)"/>
    <property type="match status" value="1"/>
</dbReference>
<dbReference type="InterPro" id="IPR043137">
    <property type="entry name" value="GGT_ssub_C"/>
</dbReference>
<keyword evidence="2 6" id="KW-0378">Hydrolase</keyword>
<evidence type="ECO:0000256" key="1">
    <source>
        <dbReference type="ARBA" id="ARBA00022679"/>
    </source>
</evidence>
<dbReference type="Gene3D" id="3.60.20.40">
    <property type="match status" value="1"/>
</dbReference>
<feature type="region of interest" description="Disordered" evidence="5">
    <location>
        <begin position="506"/>
        <end position="530"/>
    </location>
</feature>
<dbReference type="PANTHER" id="PTHR43199">
    <property type="entry name" value="GLUTATHIONE HYDROLASE"/>
    <property type="match status" value="1"/>
</dbReference>
<dbReference type="PRINTS" id="PR01210">
    <property type="entry name" value="GGTRANSPTASE"/>
</dbReference>
<dbReference type="InterPro" id="IPR029055">
    <property type="entry name" value="Ntn_hydrolases_N"/>
</dbReference>
<protein>
    <submittedName>
        <fullName evidence="6">Gamma-glutamyltranspeptidase / glutathione hydrolase</fullName>
    </submittedName>
</protein>
<keyword evidence="1" id="KW-0808">Transferase</keyword>
<accession>A0A1I6V1N1</accession>
<keyword evidence="3" id="KW-0865">Zymogen</keyword>
<dbReference type="InterPro" id="IPR043138">
    <property type="entry name" value="GGT_lsub"/>
</dbReference>
<dbReference type="Proteomes" id="UP000199199">
    <property type="component" value="Unassembled WGS sequence"/>
</dbReference>
<feature type="compositionally biased region" description="Basic and acidic residues" evidence="5">
    <location>
        <begin position="428"/>
        <end position="437"/>
    </location>
</feature>
<dbReference type="OrthoDB" id="183046at2157"/>
<feature type="region of interest" description="Disordered" evidence="5">
    <location>
        <begin position="1"/>
        <end position="27"/>
    </location>
</feature>
<evidence type="ECO:0000256" key="4">
    <source>
        <dbReference type="ARBA" id="ARBA00023315"/>
    </source>
</evidence>
<name>A0A1I6V1N1_9EURY</name>
<dbReference type="PROSITE" id="PS51318">
    <property type="entry name" value="TAT"/>
    <property type="match status" value="1"/>
</dbReference>
<feature type="compositionally biased region" description="Polar residues" evidence="5">
    <location>
        <begin position="450"/>
        <end position="461"/>
    </location>
</feature>
<dbReference type="GO" id="GO:0036374">
    <property type="term" value="F:glutathione hydrolase activity"/>
    <property type="evidence" value="ECO:0007669"/>
    <property type="project" value="InterPro"/>
</dbReference>
<evidence type="ECO:0000313" key="6">
    <source>
        <dbReference type="EMBL" id="SFT07496.1"/>
    </source>
</evidence>
<dbReference type="InterPro" id="IPR000101">
    <property type="entry name" value="GGT_peptidase"/>
</dbReference>
<dbReference type="Pfam" id="PF01019">
    <property type="entry name" value="G_glu_transpept"/>
    <property type="match status" value="1"/>
</dbReference>
<keyword evidence="4" id="KW-0012">Acyltransferase</keyword>
<evidence type="ECO:0000256" key="3">
    <source>
        <dbReference type="ARBA" id="ARBA00023145"/>
    </source>
</evidence>
<dbReference type="InterPro" id="IPR051792">
    <property type="entry name" value="GGT_bact"/>
</dbReference>
<dbReference type="InterPro" id="IPR006311">
    <property type="entry name" value="TAT_signal"/>
</dbReference>
<organism evidence="6 7">
    <name type="scientific">Halostagnicola kamekurae</name>
    <dbReference type="NCBI Taxonomy" id="619731"/>
    <lineage>
        <taxon>Archaea</taxon>
        <taxon>Methanobacteriati</taxon>
        <taxon>Methanobacteriota</taxon>
        <taxon>Stenosarchaea group</taxon>
        <taxon>Halobacteria</taxon>
        <taxon>Halobacteriales</taxon>
        <taxon>Natrialbaceae</taxon>
        <taxon>Halostagnicola</taxon>
    </lineage>
</organism>
<sequence>MGQDSPEADSSDSADESTERVRTTKRTFLQGTGATLGAGMVPVGASSAFERSNVASPSNAVAEAADGMVSSVHPQATEAGVEVLENGGNAIDTAVAVQFALNVVQPHSSGIGGGGFTLVYSAAEDEITAIDNRERAPLGAQPDMFLDNQGEEVPFFDRHTNGKAVGVPGTLKAADVAVKRFGRTPLDELLQPAIELAAPGGRTVTVDEFLAGSIADNVDDGALTPTAREVFAPGGDPLEAGDELVQSDLADTLRTIRDDGIGSFYKGEIAEDIAETVQGAARSRKTGGSMTVDDLGRYNVAITRPTYETYDGDAHEITVRTMRSPTSGGYVIAQILALLESFDLAQYDRRSFDVYHRLIEAFQLAFADRNEYLGDEEFVDIPWQGLLDDEYVDARRRIIDPETATSATREPGDPFAHQPGGQYYTSPRDIEQAKHDGNASGARNGKGNEPRTNSAVAHPGQTTHFTTADAEGNVVSWTSTIEQLFGSGIMVPGRGFMLNNELTDFDATPGGPNEVQPEKRPLSSTSPTIVTRDGDPFLTVGSPGGWSIIHTVSQILLNVAEFGMDIDDAIAEPRVYSATGTWVDAENGVPDDAVDELNAAGHDVSTVDSIGNAQSILVKEDGGYVGVADHRRNGSAGSPS</sequence>
<gene>
    <name evidence="6" type="ORF">SAMN04488556_4249</name>
</gene>
<dbReference type="Gene3D" id="1.10.246.130">
    <property type="match status" value="1"/>
</dbReference>
<proteinExistence type="predicted"/>
<keyword evidence="7" id="KW-1185">Reference proteome</keyword>
<evidence type="ECO:0000256" key="5">
    <source>
        <dbReference type="SAM" id="MobiDB-lite"/>
    </source>
</evidence>
<reference evidence="7" key="1">
    <citation type="submission" date="2016-10" db="EMBL/GenBank/DDBJ databases">
        <authorList>
            <person name="Varghese N."/>
            <person name="Submissions S."/>
        </authorList>
    </citation>
    <scope>NUCLEOTIDE SEQUENCE [LARGE SCALE GENOMIC DNA]</scope>
    <source>
        <strain evidence="7">DSM 22427</strain>
    </source>
</reference>
<dbReference type="PANTHER" id="PTHR43199:SF1">
    <property type="entry name" value="GLUTATHIONE HYDROLASE PROENZYME"/>
    <property type="match status" value="1"/>
</dbReference>
<feature type="region of interest" description="Disordered" evidence="5">
    <location>
        <begin position="402"/>
        <end position="461"/>
    </location>
</feature>
<dbReference type="EMBL" id="FOZS01000009">
    <property type="protein sequence ID" value="SFT07496.1"/>
    <property type="molecule type" value="Genomic_DNA"/>
</dbReference>
<dbReference type="AlphaFoldDB" id="A0A1I6V1N1"/>
<dbReference type="GO" id="GO:0016746">
    <property type="term" value="F:acyltransferase activity"/>
    <property type="evidence" value="ECO:0007669"/>
    <property type="project" value="UniProtKB-KW"/>
</dbReference>
<evidence type="ECO:0000256" key="2">
    <source>
        <dbReference type="ARBA" id="ARBA00022801"/>
    </source>
</evidence>
<dbReference type="GO" id="GO:0006751">
    <property type="term" value="P:glutathione catabolic process"/>
    <property type="evidence" value="ECO:0007669"/>
    <property type="project" value="InterPro"/>
</dbReference>
<dbReference type="RefSeq" id="WP_092907715.1">
    <property type="nucleotide sequence ID" value="NZ_FOZS01000009.1"/>
</dbReference>
<feature type="compositionally biased region" description="Acidic residues" evidence="5">
    <location>
        <begin position="1"/>
        <end position="16"/>
    </location>
</feature>
<dbReference type="NCBIfam" id="TIGR00066">
    <property type="entry name" value="g_glut_trans"/>
    <property type="match status" value="1"/>
</dbReference>
<evidence type="ECO:0000313" key="7">
    <source>
        <dbReference type="Proteomes" id="UP000199199"/>
    </source>
</evidence>